<dbReference type="OrthoDB" id="5899712at2"/>
<evidence type="ECO:0000313" key="3">
    <source>
        <dbReference type="Proteomes" id="UP000053784"/>
    </source>
</evidence>
<proteinExistence type="predicted"/>
<evidence type="ECO:0000256" key="1">
    <source>
        <dbReference type="SAM" id="Coils"/>
    </source>
</evidence>
<keyword evidence="2" id="KW-0449">Lipoprotein</keyword>
<sequence>MNIGLIITLVAILLVLLLSYSVMLQHKVRSEVVKKQKSTRYTAIINSTEDLIGNSHYIPFSKKLLICLNKRILYALQNMLTLDPKNKELIQHIENIMQQISQLKDEKENVESTSFKNPTNDKQAIIMLKLVKRLRDVIRNENNKGRLQTRDYLIENTRLETIQTRISIENIIKRTHTAIIHGQAETAIQLITKALDTLNSKNDTYSNQARKKLQIMFSELKEKHSEKKVKGMPEVEIKERQSDMEALFGQKKKW</sequence>
<dbReference type="Proteomes" id="UP000053784">
    <property type="component" value="Unassembled WGS sequence"/>
</dbReference>
<organism evidence="2 3">
    <name type="scientific">Candidatus Photodesmus blepharonis</name>
    <dbReference type="NCBI Taxonomy" id="1179155"/>
    <lineage>
        <taxon>Bacteria</taxon>
        <taxon>Pseudomonadati</taxon>
        <taxon>Pseudomonadota</taxon>
        <taxon>Gammaproteobacteria</taxon>
        <taxon>Vibrionales</taxon>
        <taxon>Vibrionaceae</taxon>
        <taxon>Candidatus Photodesmus</taxon>
    </lineage>
</organism>
<accession>A0A084CMB4</accession>
<gene>
    <name evidence="2" type="primary">lolA</name>
    <name evidence="2" type="ORF">CF67_07014</name>
</gene>
<evidence type="ECO:0000313" key="2">
    <source>
        <dbReference type="EMBL" id="KEY90943.1"/>
    </source>
</evidence>
<dbReference type="STRING" id="1179155.CF67_07014"/>
<dbReference type="eggNOG" id="ENOG502Z831">
    <property type="taxonomic scope" value="Bacteria"/>
</dbReference>
<protein>
    <submittedName>
        <fullName evidence="2">Outer-membrane lipoprotein carrier protein</fullName>
    </submittedName>
</protein>
<keyword evidence="3" id="KW-1185">Reference proteome</keyword>
<dbReference type="AlphaFoldDB" id="A0A084CMB4"/>
<name>A0A084CMB4_9GAMM</name>
<reference evidence="2 3" key="1">
    <citation type="submission" date="2014-03" db="EMBL/GenBank/DDBJ databases">
        <title>Selection and divergence in the genomes of co-occurring obligate luminous symbionts with specific hosts.</title>
        <authorList>
            <person name="Hendry T.A."/>
            <person name="de Wet J.R."/>
            <person name="Dunlap P.V."/>
        </authorList>
    </citation>
    <scope>NUCLEOTIDE SEQUENCE [LARGE SCALE GENOMIC DNA]</scope>
    <source>
        <strain evidence="2 3">Ppalp.1</strain>
    </source>
</reference>
<dbReference type="EMBL" id="JGVK01000031">
    <property type="protein sequence ID" value="KEY90943.1"/>
    <property type="molecule type" value="Genomic_DNA"/>
</dbReference>
<dbReference type="RefSeq" id="WP_034415010.1">
    <property type="nucleotide sequence ID" value="NZ_JGVK01000031.1"/>
</dbReference>
<keyword evidence="1" id="KW-0175">Coiled coil</keyword>
<feature type="coiled-coil region" evidence="1">
    <location>
        <begin position="86"/>
        <end position="113"/>
    </location>
</feature>
<comment type="caution">
    <text evidence="2">The sequence shown here is derived from an EMBL/GenBank/DDBJ whole genome shotgun (WGS) entry which is preliminary data.</text>
</comment>